<organism evidence="5 6">
    <name type="scientific">Bradyrhizobium jicamae</name>
    <dbReference type="NCBI Taxonomy" id="280332"/>
    <lineage>
        <taxon>Bacteria</taxon>
        <taxon>Pseudomonadati</taxon>
        <taxon>Pseudomonadota</taxon>
        <taxon>Alphaproteobacteria</taxon>
        <taxon>Hyphomicrobiales</taxon>
        <taxon>Nitrobacteraceae</taxon>
        <taxon>Bradyrhizobium</taxon>
    </lineage>
</organism>
<dbReference type="InterPro" id="IPR000182">
    <property type="entry name" value="GNAT_dom"/>
</dbReference>
<dbReference type="GO" id="GO:0008999">
    <property type="term" value="F:protein-N-terminal-alanine acetyltransferase activity"/>
    <property type="evidence" value="ECO:0007669"/>
    <property type="project" value="TreeGrafter"/>
</dbReference>
<name>A0A0R3LJ31_9BRAD</name>
<dbReference type="Pfam" id="PF13302">
    <property type="entry name" value="Acetyltransf_3"/>
    <property type="match status" value="1"/>
</dbReference>
<dbReference type="PANTHER" id="PTHR43792">
    <property type="entry name" value="GNAT FAMILY, PUTATIVE (AFU_ORTHOLOGUE AFUA_3G00765)-RELATED-RELATED"/>
    <property type="match status" value="1"/>
</dbReference>
<dbReference type="SUPFAM" id="SSF55729">
    <property type="entry name" value="Acyl-CoA N-acyltransferases (Nat)"/>
    <property type="match status" value="1"/>
</dbReference>
<keyword evidence="6" id="KW-1185">Reference proteome</keyword>
<sequence>MALFRLPTSGPAALVPRGRGLLLRAPQMADFPQWAQLRESSRAYLTPWEPIWPSDDLTRAGFRRRLRRYAEDIAADRSYPFIIFREADGAMIGGITLANVRRGIVQAGTIGYWVGEPHAHRGYMTAALRVLLPTLFGELNLHRIEAACIPSNSPSIRVLEKCGFTREGLARRYLCINGVWQDHLLFGLLHEDFRG</sequence>
<dbReference type="InterPro" id="IPR051531">
    <property type="entry name" value="N-acetyltransferase"/>
</dbReference>
<evidence type="ECO:0000313" key="5">
    <source>
        <dbReference type="EMBL" id="KRR05347.1"/>
    </source>
</evidence>
<evidence type="ECO:0000256" key="2">
    <source>
        <dbReference type="ARBA" id="ARBA00023315"/>
    </source>
</evidence>
<dbReference type="Gene3D" id="3.40.630.30">
    <property type="match status" value="1"/>
</dbReference>
<dbReference type="Proteomes" id="UP000050863">
    <property type="component" value="Unassembled WGS sequence"/>
</dbReference>
<comment type="caution">
    <text evidence="5">The sequence shown here is derived from an EMBL/GenBank/DDBJ whole genome shotgun (WGS) entry which is preliminary data.</text>
</comment>
<dbReference type="RefSeq" id="WP_057837161.1">
    <property type="nucleotide sequence ID" value="NZ_LLXZ01000123.1"/>
</dbReference>
<proteinExistence type="inferred from homology"/>
<comment type="similarity">
    <text evidence="3">Belongs to the acetyltransferase family. RimJ subfamily.</text>
</comment>
<evidence type="ECO:0000259" key="4">
    <source>
        <dbReference type="PROSITE" id="PS51186"/>
    </source>
</evidence>
<dbReference type="GO" id="GO:0005737">
    <property type="term" value="C:cytoplasm"/>
    <property type="evidence" value="ECO:0007669"/>
    <property type="project" value="TreeGrafter"/>
</dbReference>
<gene>
    <name evidence="5" type="ORF">CQ12_20015</name>
</gene>
<keyword evidence="2" id="KW-0012">Acyltransferase</keyword>
<accession>A0A0R3LJ31</accession>
<reference evidence="5 6" key="1">
    <citation type="submission" date="2014-03" db="EMBL/GenBank/DDBJ databases">
        <title>Bradyrhizobium valentinum sp. nov., isolated from effective nodules of Lupinus mariae-josephae, a lupine endemic of basic-lime soils in Eastern Spain.</title>
        <authorList>
            <person name="Duran D."/>
            <person name="Rey L."/>
            <person name="Navarro A."/>
            <person name="Busquets A."/>
            <person name="Imperial J."/>
            <person name="Ruiz-Argueso T."/>
        </authorList>
    </citation>
    <scope>NUCLEOTIDE SEQUENCE [LARGE SCALE GENOMIC DNA]</scope>
    <source>
        <strain evidence="5 6">PAC68</strain>
    </source>
</reference>
<evidence type="ECO:0000256" key="1">
    <source>
        <dbReference type="ARBA" id="ARBA00022679"/>
    </source>
</evidence>
<evidence type="ECO:0000256" key="3">
    <source>
        <dbReference type="ARBA" id="ARBA00038502"/>
    </source>
</evidence>
<dbReference type="EMBL" id="LLXZ01000123">
    <property type="protein sequence ID" value="KRR05347.1"/>
    <property type="molecule type" value="Genomic_DNA"/>
</dbReference>
<keyword evidence="1 5" id="KW-0808">Transferase</keyword>
<evidence type="ECO:0000313" key="6">
    <source>
        <dbReference type="Proteomes" id="UP000050863"/>
    </source>
</evidence>
<dbReference type="STRING" id="280332.CQ12_20015"/>
<dbReference type="AlphaFoldDB" id="A0A0R3LJ31"/>
<dbReference type="PROSITE" id="PS51186">
    <property type="entry name" value="GNAT"/>
    <property type="match status" value="1"/>
</dbReference>
<dbReference type="OrthoDB" id="9801669at2"/>
<dbReference type="InterPro" id="IPR016181">
    <property type="entry name" value="Acyl_CoA_acyltransferase"/>
</dbReference>
<protein>
    <submittedName>
        <fullName evidence="5">GCN5 family acetyltransferase</fullName>
    </submittedName>
</protein>
<dbReference type="PANTHER" id="PTHR43792:SF8">
    <property type="entry name" value="[RIBOSOMAL PROTEIN US5]-ALANINE N-ACETYLTRANSFERASE"/>
    <property type="match status" value="1"/>
</dbReference>
<feature type="domain" description="N-acetyltransferase" evidence="4">
    <location>
        <begin position="21"/>
        <end position="191"/>
    </location>
</feature>